<proteinExistence type="predicted"/>
<evidence type="ECO:0000256" key="6">
    <source>
        <dbReference type="SAM" id="Phobius"/>
    </source>
</evidence>
<protein>
    <submittedName>
        <fullName evidence="8">Copper resistance protein D/copper transport protein</fullName>
    </submittedName>
</protein>
<keyword evidence="3 6" id="KW-0812">Transmembrane</keyword>
<evidence type="ECO:0000256" key="3">
    <source>
        <dbReference type="ARBA" id="ARBA00022692"/>
    </source>
</evidence>
<dbReference type="PANTHER" id="PTHR34820:SF4">
    <property type="entry name" value="INNER MEMBRANE PROTEIN YEBZ"/>
    <property type="match status" value="1"/>
</dbReference>
<feature type="transmembrane region" description="Helical" evidence="6">
    <location>
        <begin position="238"/>
        <end position="259"/>
    </location>
</feature>
<dbReference type="PANTHER" id="PTHR34820">
    <property type="entry name" value="INNER MEMBRANE PROTEIN YEBZ"/>
    <property type="match status" value="1"/>
</dbReference>
<evidence type="ECO:0000256" key="2">
    <source>
        <dbReference type="ARBA" id="ARBA00022475"/>
    </source>
</evidence>
<gene>
    <name evidence="8" type="ORF">ATL51_4104</name>
</gene>
<comment type="subcellular location">
    <subcellularLocation>
        <location evidence="1">Cell membrane</location>
        <topology evidence="1">Multi-pass membrane protein</topology>
    </subcellularLocation>
</comment>
<organism evidence="8 9">
    <name type="scientific">Pseudonocardia alni</name>
    <name type="common">Amycolata alni</name>
    <dbReference type="NCBI Taxonomy" id="33907"/>
    <lineage>
        <taxon>Bacteria</taxon>
        <taxon>Bacillati</taxon>
        <taxon>Actinomycetota</taxon>
        <taxon>Actinomycetes</taxon>
        <taxon>Pseudonocardiales</taxon>
        <taxon>Pseudonocardiaceae</taxon>
        <taxon>Pseudonocardia</taxon>
    </lineage>
</organism>
<sequence length="296" mass="28665">MLVGAAVVVAGVTGGIGPDGVALDLARTVVRAAADLAAVVAAGATLVALLAPDRVPGADRVLTTVAPLWLGVLLVETFVRGAVVSGRGLADVRGPDLLGFLAGPRAGTGQLVALAAVLALIGVAGSRPARPGAGPGPAVLALMVVVVAAAAPAATGHTAASTVAAYAVPAVVAHVAAALLWVGGLGAMLVTARDADVRTVAVPRFSRLALAAVVVLGVTGLLAATARLTSPTDLVTTAYGAVVLTKVVLLACAAALGGATRARLRAGRLPVQVWAAVEVLVLVAATGVAATLTHTA</sequence>
<feature type="transmembrane region" description="Helical" evidence="6">
    <location>
        <begin position="30"/>
        <end position="50"/>
    </location>
</feature>
<keyword evidence="5 6" id="KW-0472">Membrane</keyword>
<dbReference type="Proteomes" id="UP000232453">
    <property type="component" value="Unassembled WGS sequence"/>
</dbReference>
<evidence type="ECO:0000313" key="8">
    <source>
        <dbReference type="EMBL" id="PKB32377.1"/>
    </source>
</evidence>
<keyword evidence="4 6" id="KW-1133">Transmembrane helix</keyword>
<feature type="transmembrane region" description="Helical" evidence="6">
    <location>
        <begin position="106"/>
        <end position="126"/>
    </location>
</feature>
<keyword evidence="2" id="KW-1003">Cell membrane</keyword>
<feature type="transmembrane region" description="Helical" evidence="6">
    <location>
        <begin position="208"/>
        <end position="226"/>
    </location>
</feature>
<dbReference type="Pfam" id="PF05425">
    <property type="entry name" value="CopD"/>
    <property type="match status" value="1"/>
</dbReference>
<dbReference type="InterPro" id="IPR032694">
    <property type="entry name" value="CopC/D"/>
</dbReference>
<dbReference type="GO" id="GO:0006825">
    <property type="term" value="P:copper ion transport"/>
    <property type="evidence" value="ECO:0007669"/>
    <property type="project" value="InterPro"/>
</dbReference>
<accession>A0AA44ZQW7</accession>
<evidence type="ECO:0000313" key="9">
    <source>
        <dbReference type="Proteomes" id="UP000232453"/>
    </source>
</evidence>
<dbReference type="AlphaFoldDB" id="A0AA44ZQW7"/>
<dbReference type="EMBL" id="PHUJ01000003">
    <property type="protein sequence ID" value="PKB32377.1"/>
    <property type="molecule type" value="Genomic_DNA"/>
</dbReference>
<dbReference type="InterPro" id="IPR008457">
    <property type="entry name" value="Cu-R_CopD_dom"/>
</dbReference>
<reference evidence="8 9" key="1">
    <citation type="submission" date="2017-11" db="EMBL/GenBank/DDBJ databases">
        <title>Sequencing the genomes of 1000 actinobacteria strains.</title>
        <authorList>
            <person name="Klenk H.-P."/>
        </authorList>
    </citation>
    <scope>NUCLEOTIDE SEQUENCE [LARGE SCALE GENOMIC DNA]</scope>
    <source>
        <strain evidence="8 9">DSM 44104</strain>
    </source>
</reference>
<evidence type="ECO:0000259" key="7">
    <source>
        <dbReference type="Pfam" id="PF05425"/>
    </source>
</evidence>
<comment type="caution">
    <text evidence="8">The sequence shown here is derived from an EMBL/GenBank/DDBJ whole genome shotgun (WGS) entry which is preliminary data.</text>
</comment>
<feature type="transmembrane region" description="Helical" evidence="6">
    <location>
        <begin position="62"/>
        <end position="86"/>
    </location>
</feature>
<feature type="transmembrane region" description="Helical" evidence="6">
    <location>
        <begin position="138"/>
        <end position="160"/>
    </location>
</feature>
<name>A0AA44ZQW7_PSEA5</name>
<evidence type="ECO:0000256" key="5">
    <source>
        <dbReference type="ARBA" id="ARBA00023136"/>
    </source>
</evidence>
<feature type="domain" description="Copper resistance protein D" evidence="7">
    <location>
        <begin position="201"/>
        <end position="292"/>
    </location>
</feature>
<dbReference type="GO" id="GO:0005886">
    <property type="term" value="C:plasma membrane"/>
    <property type="evidence" value="ECO:0007669"/>
    <property type="project" value="UniProtKB-SubCell"/>
</dbReference>
<evidence type="ECO:0000256" key="1">
    <source>
        <dbReference type="ARBA" id="ARBA00004651"/>
    </source>
</evidence>
<feature type="transmembrane region" description="Helical" evidence="6">
    <location>
        <begin position="271"/>
        <end position="292"/>
    </location>
</feature>
<feature type="transmembrane region" description="Helical" evidence="6">
    <location>
        <begin position="166"/>
        <end position="187"/>
    </location>
</feature>
<evidence type="ECO:0000256" key="4">
    <source>
        <dbReference type="ARBA" id="ARBA00022989"/>
    </source>
</evidence>